<dbReference type="Pfam" id="PF13480">
    <property type="entry name" value="Acetyltransf_6"/>
    <property type="match status" value="1"/>
</dbReference>
<dbReference type="GO" id="GO:0071555">
    <property type="term" value="P:cell wall organization"/>
    <property type="evidence" value="ECO:0007669"/>
    <property type="project" value="UniProtKB-KW"/>
</dbReference>
<dbReference type="InterPro" id="IPR038740">
    <property type="entry name" value="BioF2-like_GNAT_dom"/>
</dbReference>
<dbReference type="InterPro" id="IPR016181">
    <property type="entry name" value="Acyl_CoA_acyltransferase"/>
</dbReference>
<keyword evidence="6" id="KW-0961">Cell wall biogenesis/degradation</keyword>
<sequence>MSLIFKEIENDKEWDEYVFKMPNYSFLNSSARFQYNKTVGIKTYRTAIVDNEKLKGIISCNVGTSKLFGNFLECKHSPLLLDASVEDWIEVMEYCKKIAKENKCFMFRFSPLYERNENLSAFYKKTGFISAPIHNVDALISQHIDLRKSEEEINREMNKTRRNLLRRSLEDDTIEVKIVDTDEYFEDFARFHDETVKFKGYVDKPTNLLMKELEEQQSRGMCYMVVALYKGKPFSIWQNSVYGKHMHLYQAGASTKFRKDNFMVTTLLFWKSVLLGKKLGLELYDLFGGVVPNEYENKKHPWRGVSEFKRSLGGVKTTYMHSMDYPLCKIKYFVYYLYSTFRTRIKGHTTKW</sequence>
<dbReference type="Proteomes" id="UP000576550">
    <property type="component" value="Unassembled WGS sequence"/>
</dbReference>
<reference evidence="8 9" key="1">
    <citation type="journal article" date="2020" name="Biotechnol. Biofuels">
        <title>New insights from the biogas microbiome by comprehensive genome-resolved metagenomics of nearly 1600 species originating from multiple anaerobic digesters.</title>
        <authorList>
            <person name="Campanaro S."/>
            <person name="Treu L."/>
            <person name="Rodriguez-R L.M."/>
            <person name="Kovalovszki A."/>
            <person name="Ziels R.M."/>
            <person name="Maus I."/>
            <person name="Zhu X."/>
            <person name="Kougias P.G."/>
            <person name="Basile A."/>
            <person name="Luo G."/>
            <person name="Schluter A."/>
            <person name="Konstantinidis K.T."/>
            <person name="Angelidaki I."/>
        </authorList>
    </citation>
    <scope>NUCLEOTIDE SEQUENCE [LARGE SCALE GENOMIC DNA]</scope>
    <source>
        <strain evidence="8">AS05jafATM_89</strain>
    </source>
</reference>
<evidence type="ECO:0000256" key="2">
    <source>
        <dbReference type="ARBA" id="ARBA00022679"/>
    </source>
</evidence>
<dbReference type="PROSITE" id="PS51191">
    <property type="entry name" value="FEMABX"/>
    <property type="match status" value="1"/>
</dbReference>
<organism evidence="8 9">
    <name type="scientific">Candidatus Dojkabacteria bacterium</name>
    <dbReference type="NCBI Taxonomy" id="2099670"/>
    <lineage>
        <taxon>Bacteria</taxon>
        <taxon>Candidatus Dojkabacteria</taxon>
    </lineage>
</organism>
<dbReference type="PANTHER" id="PTHR36174">
    <property type="entry name" value="LIPID II:GLYCINE GLYCYLTRANSFERASE"/>
    <property type="match status" value="1"/>
</dbReference>
<evidence type="ECO:0000313" key="8">
    <source>
        <dbReference type="EMBL" id="HHX99422.1"/>
    </source>
</evidence>
<evidence type="ECO:0000256" key="1">
    <source>
        <dbReference type="ARBA" id="ARBA00009943"/>
    </source>
</evidence>
<keyword evidence="2 8" id="KW-0808">Transferase</keyword>
<comment type="similarity">
    <text evidence="1">Belongs to the FemABX family.</text>
</comment>
<dbReference type="GO" id="GO:0008360">
    <property type="term" value="P:regulation of cell shape"/>
    <property type="evidence" value="ECO:0007669"/>
    <property type="project" value="UniProtKB-KW"/>
</dbReference>
<dbReference type="PANTHER" id="PTHR36174:SF1">
    <property type="entry name" value="LIPID II:GLYCINE GLYCYLTRANSFERASE"/>
    <property type="match status" value="1"/>
</dbReference>
<dbReference type="Gene3D" id="3.40.630.30">
    <property type="match status" value="1"/>
</dbReference>
<proteinExistence type="inferred from homology"/>
<dbReference type="SUPFAM" id="SSF55729">
    <property type="entry name" value="Acyl-CoA N-acyltransferases (Nat)"/>
    <property type="match status" value="2"/>
</dbReference>
<evidence type="ECO:0000256" key="3">
    <source>
        <dbReference type="ARBA" id="ARBA00022960"/>
    </source>
</evidence>
<gene>
    <name evidence="8" type="ORF">GX533_01955</name>
</gene>
<dbReference type="InterPro" id="IPR050644">
    <property type="entry name" value="PG_Glycine_Bridge_Synth"/>
</dbReference>
<dbReference type="GO" id="GO:0009252">
    <property type="term" value="P:peptidoglycan biosynthetic process"/>
    <property type="evidence" value="ECO:0007669"/>
    <property type="project" value="UniProtKB-KW"/>
</dbReference>
<dbReference type="InterPro" id="IPR003447">
    <property type="entry name" value="FEMABX"/>
</dbReference>
<accession>A0A832R9W9</accession>
<comment type="caution">
    <text evidence="8">The sequence shown here is derived from an EMBL/GenBank/DDBJ whole genome shotgun (WGS) entry which is preliminary data.</text>
</comment>
<keyword evidence="5" id="KW-0012">Acyltransferase</keyword>
<evidence type="ECO:0000256" key="4">
    <source>
        <dbReference type="ARBA" id="ARBA00022984"/>
    </source>
</evidence>
<name>A0A832R9W9_9BACT</name>
<evidence type="ECO:0000313" key="9">
    <source>
        <dbReference type="Proteomes" id="UP000576550"/>
    </source>
</evidence>
<dbReference type="AlphaFoldDB" id="A0A832R9W9"/>
<evidence type="ECO:0000256" key="6">
    <source>
        <dbReference type="ARBA" id="ARBA00023316"/>
    </source>
</evidence>
<keyword evidence="3" id="KW-0133">Cell shape</keyword>
<evidence type="ECO:0000259" key="7">
    <source>
        <dbReference type="Pfam" id="PF13480"/>
    </source>
</evidence>
<evidence type="ECO:0000256" key="5">
    <source>
        <dbReference type="ARBA" id="ARBA00023315"/>
    </source>
</evidence>
<protein>
    <submittedName>
        <fullName evidence="8">GNAT family N-acetyltransferase</fullName>
    </submittedName>
</protein>
<feature type="domain" description="BioF2-like acetyltransferase" evidence="7">
    <location>
        <begin position="160"/>
        <end position="289"/>
    </location>
</feature>
<dbReference type="EMBL" id="DUTP01000003">
    <property type="protein sequence ID" value="HHX99422.1"/>
    <property type="molecule type" value="Genomic_DNA"/>
</dbReference>
<dbReference type="GO" id="GO:0016755">
    <property type="term" value="F:aminoacyltransferase activity"/>
    <property type="evidence" value="ECO:0007669"/>
    <property type="project" value="InterPro"/>
</dbReference>
<keyword evidence="4" id="KW-0573">Peptidoglycan synthesis</keyword>